<dbReference type="AlphaFoldDB" id="A0A8J4T8E8"/>
<sequence>MSAEASELQPKVVEILARVKASKTIPPKWLISQADQALINMDYLTETYKEARRMRYGQRKMVDSNELAELSYPKTKQNQADSQRKSPYVSEADKRIYHIPREVIQRFS</sequence>
<dbReference type="EMBL" id="LUCH01007361">
    <property type="protein sequence ID" value="KAF5396779.1"/>
    <property type="molecule type" value="Genomic_DNA"/>
</dbReference>
<dbReference type="Proteomes" id="UP000748531">
    <property type="component" value="Unassembled WGS sequence"/>
</dbReference>
<evidence type="ECO:0000256" key="1">
    <source>
        <dbReference type="SAM" id="MobiDB-lite"/>
    </source>
</evidence>
<proteinExistence type="predicted"/>
<organism evidence="2 3">
    <name type="scientific">Paragonimus heterotremus</name>
    <dbReference type="NCBI Taxonomy" id="100268"/>
    <lineage>
        <taxon>Eukaryota</taxon>
        <taxon>Metazoa</taxon>
        <taxon>Spiralia</taxon>
        <taxon>Lophotrochozoa</taxon>
        <taxon>Platyhelminthes</taxon>
        <taxon>Trematoda</taxon>
        <taxon>Digenea</taxon>
        <taxon>Plagiorchiida</taxon>
        <taxon>Troglotremata</taxon>
        <taxon>Troglotrematidae</taxon>
        <taxon>Paragonimus</taxon>
    </lineage>
</organism>
<protein>
    <submittedName>
        <fullName evidence="2">Uncharacterized protein</fullName>
    </submittedName>
</protein>
<gene>
    <name evidence="2" type="ORF">PHET_10103</name>
</gene>
<name>A0A8J4T8E8_9TREM</name>
<keyword evidence="3" id="KW-1185">Reference proteome</keyword>
<evidence type="ECO:0000313" key="2">
    <source>
        <dbReference type="EMBL" id="KAF5396779.1"/>
    </source>
</evidence>
<dbReference type="OrthoDB" id="6248045at2759"/>
<feature type="region of interest" description="Disordered" evidence="1">
    <location>
        <begin position="72"/>
        <end position="93"/>
    </location>
</feature>
<comment type="caution">
    <text evidence="2">The sequence shown here is derived from an EMBL/GenBank/DDBJ whole genome shotgun (WGS) entry which is preliminary data.</text>
</comment>
<accession>A0A8J4T8E8</accession>
<reference evidence="2" key="1">
    <citation type="submission" date="2019-05" db="EMBL/GenBank/DDBJ databases">
        <title>Annotation for the trematode Paragonimus heterotremus.</title>
        <authorList>
            <person name="Choi Y.-J."/>
        </authorList>
    </citation>
    <scope>NUCLEOTIDE SEQUENCE</scope>
    <source>
        <strain evidence="2">LC</strain>
    </source>
</reference>
<evidence type="ECO:0000313" key="3">
    <source>
        <dbReference type="Proteomes" id="UP000748531"/>
    </source>
</evidence>